<reference evidence="2" key="1">
    <citation type="journal article" date="2020" name="mSystems">
        <title>Genome- and Community-Level Interaction Insights into Carbon Utilization and Element Cycling Functions of Hydrothermarchaeota in Hydrothermal Sediment.</title>
        <authorList>
            <person name="Zhou Z."/>
            <person name="Liu Y."/>
            <person name="Xu W."/>
            <person name="Pan J."/>
            <person name="Luo Z.H."/>
            <person name="Li M."/>
        </authorList>
    </citation>
    <scope>NUCLEOTIDE SEQUENCE</scope>
    <source>
        <strain evidence="2">SpSt-997</strain>
    </source>
</reference>
<proteinExistence type="predicted"/>
<name>A0A8J4M6M3_9PROT</name>
<comment type="caution">
    <text evidence="2">The sequence shown here is derived from an EMBL/GenBank/DDBJ whole genome shotgun (WGS) entry which is preliminary data.</text>
</comment>
<accession>A0A8J4M6M3</accession>
<keyword evidence="1" id="KW-1133">Transmembrane helix</keyword>
<gene>
    <name evidence="2" type="ORF">ENY07_08585</name>
</gene>
<protein>
    <submittedName>
        <fullName evidence="2">Uncharacterized protein</fullName>
    </submittedName>
</protein>
<evidence type="ECO:0000256" key="1">
    <source>
        <dbReference type="SAM" id="Phobius"/>
    </source>
</evidence>
<keyword evidence="1" id="KW-0472">Membrane</keyword>
<dbReference type="EMBL" id="DTQM01000171">
    <property type="protein sequence ID" value="HGC43258.1"/>
    <property type="molecule type" value="Genomic_DNA"/>
</dbReference>
<sequence>MRALRLARIALAAEALRWRLWGRRRGRQGALLGAALVFALLALALLHLALWLWFAARLGGVGGALVIAAGDAAISSLLVLAAYLGSGEGRLGGEAARLREQALTSLRAEVFGTALAVLLRLWRREP</sequence>
<evidence type="ECO:0000313" key="2">
    <source>
        <dbReference type="EMBL" id="HGC43258.1"/>
    </source>
</evidence>
<feature type="transmembrane region" description="Helical" evidence="1">
    <location>
        <begin position="29"/>
        <end position="54"/>
    </location>
</feature>
<feature type="transmembrane region" description="Helical" evidence="1">
    <location>
        <begin position="60"/>
        <end position="84"/>
    </location>
</feature>
<keyword evidence="1" id="KW-0812">Transmembrane</keyword>
<organism evidence="2">
    <name type="scientific">Acidicaldus sp</name>
    <dbReference type="NCBI Taxonomy" id="1872105"/>
    <lineage>
        <taxon>Bacteria</taxon>
        <taxon>Pseudomonadati</taxon>
        <taxon>Pseudomonadota</taxon>
        <taxon>Alphaproteobacteria</taxon>
        <taxon>Acetobacterales</taxon>
        <taxon>Acetobacteraceae</taxon>
        <taxon>Acidicaldus</taxon>
    </lineage>
</organism>
<dbReference type="AlphaFoldDB" id="A0A8J4M6M3"/>